<feature type="region of interest" description="Disordered" evidence="1">
    <location>
        <begin position="160"/>
        <end position="181"/>
    </location>
</feature>
<proteinExistence type="predicted"/>
<name>A0A6J7WVX0_9CAUD</name>
<accession>A0A6J7WVX0</accession>
<evidence type="ECO:0000313" key="2">
    <source>
        <dbReference type="EMBL" id="CAB5220284.1"/>
    </source>
</evidence>
<feature type="region of interest" description="Disordered" evidence="1">
    <location>
        <begin position="101"/>
        <end position="134"/>
    </location>
</feature>
<sequence length="492" mass="52824">MSNPYDLTSGYLAARQLKMQEEDAKELRGIRSAQSKYYTSNAEKLDLENEMTRKTMPLIDSAMARFKPKGIGLNATAPLDFKSISKGYSFGMKPDYSIVPGGSASSSAPAEAPAAAPTDVPFDQGTELPTGGIQYPSGAVSYPVKLADGIRGGIRVPPVDAQAAPPAAEPAPEAAPQADQGPSGIELLAERNPKLASSVTQNVFGMSNKEFQQFSGAMAMVDFAKGKITSDQLTDHVEKLRKIQAEGVMRAAQAALSGNEKQAIDLYHEYGEDSASVAGMKKMKIANPVPGAAKGTKDFYDGVEVTMKDGSKVTLDPRRLSLDIIGTAKAMEHDEKVASSIRSTDASVYSTDTHAATNRLNAKMHQDQMNERSLDKAMDRVKGELTSDLGQLRKSFLDPSSPQFIVDEAARKTMSDRIDLDAQNAINVANANINIFSNPRISYQGVKQAMSGGKVVLQDGKPVTKDVNGQTYALTPFNNIWIPVSPQQKPAQ</sequence>
<reference evidence="2" key="1">
    <citation type="submission" date="2020-05" db="EMBL/GenBank/DDBJ databases">
        <authorList>
            <person name="Chiriac C."/>
            <person name="Salcher M."/>
            <person name="Ghai R."/>
            <person name="Kavagutti S V."/>
        </authorList>
    </citation>
    <scope>NUCLEOTIDE SEQUENCE</scope>
</reference>
<feature type="compositionally biased region" description="Low complexity" evidence="1">
    <location>
        <begin position="160"/>
        <end position="179"/>
    </location>
</feature>
<feature type="compositionally biased region" description="Low complexity" evidence="1">
    <location>
        <begin position="101"/>
        <end position="117"/>
    </location>
</feature>
<organism evidence="2">
    <name type="scientific">uncultured Caudovirales phage</name>
    <dbReference type="NCBI Taxonomy" id="2100421"/>
    <lineage>
        <taxon>Viruses</taxon>
        <taxon>Duplodnaviria</taxon>
        <taxon>Heunggongvirae</taxon>
        <taxon>Uroviricota</taxon>
        <taxon>Caudoviricetes</taxon>
        <taxon>Peduoviridae</taxon>
        <taxon>Maltschvirus</taxon>
        <taxon>Maltschvirus maltsch</taxon>
    </lineage>
</organism>
<dbReference type="EMBL" id="LR798284">
    <property type="protein sequence ID" value="CAB5220284.1"/>
    <property type="molecule type" value="Genomic_DNA"/>
</dbReference>
<gene>
    <name evidence="2" type="ORF">UFOVP236_18</name>
</gene>
<protein>
    <submittedName>
        <fullName evidence="2">Uncharacterized protein</fullName>
    </submittedName>
</protein>
<evidence type="ECO:0000256" key="1">
    <source>
        <dbReference type="SAM" id="MobiDB-lite"/>
    </source>
</evidence>